<keyword evidence="1" id="KW-0614">Plasmid</keyword>
<evidence type="ECO:0000313" key="1">
    <source>
        <dbReference type="EMBL" id="AJW29745.1"/>
    </source>
</evidence>
<dbReference type="RefSeq" id="WP_000116906.1">
    <property type="nucleotide sequence ID" value="NZ_JADDSJ010000287.1"/>
</dbReference>
<proteinExistence type="predicted"/>
<gene>
    <name evidence="1" type="primary">sph</name>
    <name evidence="2" type="synonym">aph(6)-Ic</name>
    <name evidence="2" type="ORF">C9Z68_24630</name>
</gene>
<dbReference type="NCBIfam" id="NF000011">
    <property type="entry name" value="APH_6_Ic"/>
    <property type="match status" value="1"/>
</dbReference>
<dbReference type="NCBIfam" id="NF012171">
    <property type="entry name" value="APH_6"/>
    <property type="match status" value="1"/>
</dbReference>
<dbReference type="Pfam" id="PF04655">
    <property type="entry name" value="APH_6_hur"/>
    <property type="match status" value="1"/>
</dbReference>
<accession>A0A0D5A0D0</accession>
<reference evidence="1" key="1">
    <citation type="journal article" date="2014" name="Evolution">
        <title>Antibiotic resistance correlates with transmission in plasmid evolution.</title>
        <authorList>
            <person name="Turner P.E."/>
            <person name="Williams E.S."/>
            <person name="Okeke C."/>
            <person name="Cooper V.S."/>
            <person name="Duffy S."/>
            <person name="Wertz J.E."/>
        </authorList>
    </citation>
    <scope>NUCLEOTIDE SEQUENCE</scope>
    <source>
        <strain evidence="1">REL5382</strain>
        <plasmid evidence="1">pB15</plasmid>
    </source>
</reference>
<dbReference type="EMBL" id="RRGJ01000081">
    <property type="protein sequence ID" value="TJQ07672.1"/>
    <property type="molecule type" value="Genomic_DNA"/>
</dbReference>
<evidence type="ECO:0000313" key="2">
    <source>
        <dbReference type="EMBL" id="TJQ07672.1"/>
    </source>
</evidence>
<reference evidence="2 3" key="2">
    <citation type="submission" date="2018-12" db="EMBL/GenBank/DDBJ databases">
        <title>Food and Water Safety Consortium.</title>
        <authorList>
            <person name="Tyson S."/>
            <person name="Peterson C.-L."/>
            <person name="Olson A."/>
            <person name="Tyler S."/>
            <person name="Cabral J."/>
            <person name="Lynch T."/>
            <person name="Knox N."/>
            <person name="Van Domselaar G."/>
            <person name="Graham M."/>
        </authorList>
    </citation>
    <scope>NUCLEOTIDE SEQUENCE [LARGE SCALE GENOMIC DNA]</scope>
    <source>
        <strain evidence="2 3">FWSEC0118</strain>
    </source>
</reference>
<name>A0A0D5A0D0_ECOLX</name>
<sequence>MSVSSRFPPEVTAWMERWRLLRDGELLTTHSSWILPVRQGDMPAMLKVARIPDEEAGYRLLTWWDGQGAARVFASAAGALLMERASGAGDLAQIAWSGQDDEACRILCDTAARLHAPRSGPPPDLHPLQEWFQPLFRLAAEHAALAPAASVARQLLAAPREVCPLHGDLHHENVLDFGDRGWLAIDPHGLLGERTFDYANIFTNPDLSDPGRPLAILPGRLEARLSIVVATTGFEPERLLRWIIAWTGLSAAWFIGDGDGEGEGAAIDLAVNAMARRLLD</sequence>
<organism evidence="1">
    <name type="scientific">Escherichia coli</name>
    <dbReference type="NCBI Taxonomy" id="562"/>
    <lineage>
        <taxon>Bacteria</taxon>
        <taxon>Pseudomonadati</taxon>
        <taxon>Pseudomonadota</taxon>
        <taxon>Gammaproteobacteria</taxon>
        <taxon>Enterobacterales</taxon>
        <taxon>Enterobacteriaceae</taxon>
        <taxon>Escherichia</taxon>
    </lineage>
</organism>
<dbReference type="GO" id="GO:0016301">
    <property type="term" value="F:kinase activity"/>
    <property type="evidence" value="ECO:0007669"/>
    <property type="project" value="UniProtKB-KW"/>
</dbReference>
<dbReference type="InterPro" id="IPR006748">
    <property type="entry name" value="NH2Glyco/OHUrea_AB-resist_kin"/>
</dbReference>
<keyword evidence="1" id="KW-0418">Kinase</keyword>
<dbReference type="NCBIfam" id="NF033614">
    <property type="entry name" value="APH_6_Ic_gen"/>
    <property type="match status" value="1"/>
</dbReference>
<dbReference type="GO" id="GO:0016773">
    <property type="term" value="F:phosphotransferase activity, alcohol group as acceptor"/>
    <property type="evidence" value="ECO:0007669"/>
    <property type="project" value="InterPro"/>
</dbReference>
<evidence type="ECO:0000313" key="3">
    <source>
        <dbReference type="Proteomes" id="UP000309937"/>
    </source>
</evidence>
<keyword evidence="2" id="KW-0808">Transferase</keyword>
<protein>
    <submittedName>
        <fullName evidence="2">Aminoglycoside O-phosphotransferase APH(6)-Ic</fullName>
    </submittedName>
    <submittedName>
        <fullName evidence="1">Streptomycin 3''-kinase, streptomycin resistance protein</fullName>
    </submittedName>
</protein>
<dbReference type="Proteomes" id="UP000309937">
    <property type="component" value="Unassembled WGS sequence"/>
</dbReference>
<geneLocation type="plasmid" evidence="1">
    <name>pB15</name>
</geneLocation>
<dbReference type="EMBL" id="KM409652">
    <property type="protein sequence ID" value="AJW29745.1"/>
    <property type="molecule type" value="Genomic_DNA"/>
</dbReference>
<dbReference type="InterPro" id="IPR011009">
    <property type="entry name" value="Kinase-like_dom_sf"/>
</dbReference>
<dbReference type="AlphaFoldDB" id="A0A0D5A0D0"/>
<dbReference type="GO" id="GO:0019748">
    <property type="term" value="P:secondary metabolic process"/>
    <property type="evidence" value="ECO:0007669"/>
    <property type="project" value="InterPro"/>
</dbReference>
<dbReference type="SUPFAM" id="SSF56112">
    <property type="entry name" value="Protein kinase-like (PK-like)"/>
    <property type="match status" value="1"/>
</dbReference>